<accession>A0A0J1CWF7</accession>
<gene>
    <name evidence="1" type="ORF">EOS_17575</name>
</gene>
<dbReference type="Proteomes" id="UP000035963">
    <property type="component" value="Unassembled WGS sequence"/>
</dbReference>
<evidence type="ECO:0000313" key="2">
    <source>
        <dbReference type="Proteomes" id="UP000035963"/>
    </source>
</evidence>
<proteinExistence type="predicted"/>
<name>A0A0J1CWF7_9BURK</name>
<sequence>MTTNNSLVAFIVISCERDQPALPDYWLRHLSYALEAITVCVAGLLRLAHAGNKIDVLSIVGFLSQQPIRAAENTRRIAGLRIVNVRRSHDIPFGTVSGWLGETDFVFAAKARR</sequence>
<dbReference type="AlphaFoldDB" id="A0A0J1CWF7"/>
<organism evidence="1 2">
    <name type="scientific">Caballeronia mineralivorans PML1(12)</name>
    <dbReference type="NCBI Taxonomy" id="908627"/>
    <lineage>
        <taxon>Bacteria</taxon>
        <taxon>Pseudomonadati</taxon>
        <taxon>Pseudomonadota</taxon>
        <taxon>Betaproteobacteria</taxon>
        <taxon>Burkholderiales</taxon>
        <taxon>Burkholderiaceae</taxon>
        <taxon>Caballeronia</taxon>
    </lineage>
</organism>
<comment type="caution">
    <text evidence="1">The sequence shown here is derived from an EMBL/GenBank/DDBJ whole genome shotgun (WGS) entry which is preliminary data.</text>
</comment>
<keyword evidence="2" id="KW-1185">Reference proteome</keyword>
<reference evidence="1 2" key="1">
    <citation type="journal article" date="2015" name="Genome Announc.">
        <title>Draft Genome Sequence of Burkholderia sp. Strain PML1(12), an Ectomycorrhizosphere-Inhabiting Bacterium with Effective Mineral-Weathering Ability.</title>
        <authorList>
            <person name="Uroz S."/>
            <person name="Oger P."/>
        </authorList>
    </citation>
    <scope>NUCLEOTIDE SEQUENCE [LARGE SCALE GENOMIC DNA]</scope>
    <source>
        <strain evidence="2">PML1(12)</strain>
    </source>
</reference>
<evidence type="ECO:0000313" key="1">
    <source>
        <dbReference type="EMBL" id="KLU24910.1"/>
    </source>
</evidence>
<dbReference type="EMBL" id="AEJF01000113">
    <property type="protein sequence ID" value="KLU24910.1"/>
    <property type="molecule type" value="Genomic_DNA"/>
</dbReference>
<protein>
    <submittedName>
        <fullName evidence="1">Uncharacterized protein</fullName>
    </submittedName>
</protein>
<dbReference type="PATRIC" id="fig|908627.4.peg.3937"/>